<dbReference type="EMBL" id="WBVO01000001">
    <property type="protein sequence ID" value="KAB2814623.1"/>
    <property type="molecule type" value="Genomic_DNA"/>
</dbReference>
<dbReference type="InterPro" id="IPR001342">
    <property type="entry name" value="HDH_cat"/>
</dbReference>
<dbReference type="NCBIfam" id="NF004976">
    <property type="entry name" value="PRK06349.1"/>
    <property type="match status" value="1"/>
</dbReference>
<keyword evidence="9 10" id="KW-0486">Methionine biosynthesis</keyword>
<evidence type="ECO:0000313" key="15">
    <source>
        <dbReference type="Proteomes" id="UP000468650"/>
    </source>
</evidence>
<reference evidence="14 15" key="1">
    <citation type="submission" date="2019-09" db="EMBL/GenBank/DDBJ databases">
        <title>Genomes of family Cryomorphaceae.</title>
        <authorList>
            <person name="Bowman J.P."/>
        </authorList>
    </citation>
    <scope>NUCLEOTIDE SEQUENCE [LARGE SCALE GENOMIC DNA]</scope>
    <source>
        <strain evidence="14 15">LMG 25704</strain>
    </source>
</reference>
<dbReference type="InterPro" id="IPR036291">
    <property type="entry name" value="NAD(P)-bd_dom_sf"/>
</dbReference>
<proteinExistence type="inferred from homology"/>
<evidence type="ECO:0000256" key="1">
    <source>
        <dbReference type="ARBA" id="ARBA00005056"/>
    </source>
</evidence>
<comment type="pathway">
    <text evidence="1 10">Amino-acid biosynthesis; L-threonine biosynthesis; L-threonine from L-aspartate: step 3/5.</text>
</comment>
<dbReference type="EC" id="1.1.1.3" evidence="4 10"/>
<dbReference type="Proteomes" id="UP000468650">
    <property type="component" value="Unassembled WGS sequence"/>
</dbReference>
<dbReference type="SUPFAM" id="SSF51735">
    <property type="entry name" value="NAD(P)-binding Rossmann-fold domains"/>
    <property type="match status" value="1"/>
</dbReference>
<dbReference type="OrthoDB" id="9808167at2"/>
<keyword evidence="15" id="KW-1185">Reference proteome</keyword>
<name>A0A6N6RM42_9FLAO</name>
<evidence type="ECO:0000259" key="13">
    <source>
        <dbReference type="Pfam" id="PF03447"/>
    </source>
</evidence>
<evidence type="ECO:0000256" key="8">
    <source>
        <dbReference type="ARBA" id="ARBA00023002"/>
    </source>
</evidence>
<dbReference type="AlphaFoldDB" id="A0A6N6RM42"/>
<dbReference type="SUPFAM" id="SSF55347">
    <property type="entry name" value="Glyceraldehyde-3-phosphate dehydrogenase-like, C-terminal domain"/>
    <property type="match status" value="1"/>
</dbReference>
<keyword evidence="7 10" id="KW-0791">Threonine biosynthesis</keyword>
<dbReference type="Pfam" id="PF00742">
    <property type="entry name" value="Homoserine_dh"/>
    <property type="match status" value="1"/>
</dbReference>
<keyword evidence="6 10" id="KW-0028">Amino-acid biosynthesis</keyword>
<evidence type="ECO:0000256" key="10">
    <source>
        <dbReference type="RuleBase" id="RU000579"/>
    </source>
</evidence>
<evidence type="ECO:0000256" key="5">
    <source>
        <dbReference type="ARBA" id="ARBA00013376"/>
    </source>
</evidence>
<feature type="domain" description="Aspartate/homoserine dehydrogenase NAD-binding" evidence="13">
    <location>
        <begin position="12"/>
        <end position="122"/>
    </location>
</feature>
<evidence type="ECO:0000256" key="4">
    <source>
        <dbReference type="ARBA" id="ARBA00013213"/>
    </source>
</evidence>
<dbReference type="GO" id="GO:0009088">
    <property type="term" value="P:threonine biosynthetic process"/>
    <property type="evidence" value="ECO:0007669"/>
    <property type="project" value="UniProtKB-UniPathway"/>
</dbReference>
<dbReference type="PROSITE" id="PS01042">
    <property type="entry name" value="HOMOSER_DHGENASE"/>
    <property type="match status" value="1"/>
</dbReference>
<evidence type="ECO:0000256" key="11">
    <source>
        <dbReference type="RuleBase" id="RU004171"/>
    </source>
</evidence>
<comment type="pathway">
    <text evidence="2 10">Amino-acid biosynthesis; L-methionine biosynthesis via de novo pathway; L-homoserine from L-aspartate: step 3/3.</text>
</comment>
<dbReference type="GO" id="GO:0004412">
    <property type="term" value="F:homoserine dehydrogenase activity"/>
    <property type="evidence" value="ECO:0007669"/>
    <property type="project" value="UniProtKB-EC"/>
</dbReference>
<dbReference type="InterPro" id="IPR005106">
    <property type="entry name" value="Asp/hSer_DH_NAD-bd"/>
</dbReference>
<dbReference type="RefSeq" id="WP_151666202.1">
    <property type="nucleotide sequence ID" value="NZ_WBVO01000001.1"/>
</dbReference>
<evidence type="ECO:0000256" key="9">
    <source>
        <dbReference type="ARBA" id="ARBA00023167"/>
    </source>
</evidence>
<dbReference type="PANTHER" id="PTHR43331:SF1">
    <property type="entry name" value="HOMOSERINE DEHYDROGENASE"/>
    <property type="match status" value="1"/>
</dbReference>
<dbReference type="UniPathway" id="UPA00050">
    <property type="reaction ID" value="UER00063"/>
</dbReference>
<keyword evidence="10" id="KW-0521">NADP</keyword>
<dbReference type="GO" id="GO:0009086">
    <property type="term" value="P:methionine biosynthetic process"/>
    <property type="evidence" value="ECO:0007669"/>
    <property type="project" value="UniProtKB-KW"/>
</dbReference>
<dbReference type="FunFam" id="3.30.360.10:FF:000005">
    <property type="entry name" value="Homoserine dehydrogenase"/>
    <property type="match status" value="1"/>
</dbReference>
<accession>A0A6N6RM42</accession>
<comment type="caution">
    <text evidence="14">The sequence shown here is derived from an EMBL/GenBank/DDBJ whole genome shotgun (WGS) entry which is preliminary data.</text>
</comment>
<organism evidence="14 15">
    <name type="scientific">Phaeocystidibacter luteus</name>
    <dbReference type="NCBI Taxonomy" id="911197"/>
    <lineage>
        <taxon>Bacteria</taxon>
        <taxon>Pseudomonadati</taxon>
        <taxon>Bacteroidota</taxon>
        <taxon>Flavobacteriia</taxon>
        <taxon>Flavobacteriales</taxon>
        <taxon>Phaeocystidibacteraceae</taxon>
        <taxon>Phaeocystidibacter</taxon>
    </lineage>
</organism>
<comment type="similarity">
    <text evidence="3 11">Belongs to the homoserine dehydrogenase family.</text>
</comment>
<dbReference type="PANTHER" id="PTHR43331">
    <property type="entry name" value="HOMOSERINE DEHYDROGENASE"/>
    <property type="match status" value="1"/>
</dbReference>
<dbReference type="Gene3D" id="3.30.360.10">
    <property type="entry name" value="Dihydrodipicolinate Reductase, domain 2"/>
    <property type="match status" value="1"/>
</dbReference>
<dbReference type="PROSITE" id="PS51257">
    <property type="entry name" value="PROKAR_LIPOPROTEIN"/>
    <property type="match status" value="1"/>
</dbReference>
<comment type="catalytic activity">
    <reaction evidence="10">
        <text>L-homoserine + NADP(+) = L-aspartate 4-semialdehyde + NADPH + H(+)</text>
        <dbReference type="Rhea" id="RHEA:15761"/>
        <dbReference type="ChEBI" id="CHEBI:15378"/>
        <dbReference type="ChEBI" id="CHEBI:57476"/>
        <dbReference type="ChEBI" id="CHEBI:57783"/>
        <dbReference type="ChEBI" id="CHEBI:58349"/>
        <dbReference type="ChEBI" id="CHEBI:537519"/>
        <dbReference type="EC" id="1.1.1.3"/>
    </reaction>
</comment>
<evidence type="ECO:0000313" key="14">
    <source>
        <dbReference type="EMBL" id="KAB2814623.1"/>
    </source>
</evidence>
<protein>
    <recommendedName>
        <fullName evidence="5 10">Homoserine dehydrogenase</fullName>
        <ecNumber evidence="4 10">1.1.1.3</ecNumber>
    </recommendedName>
</protein>
<evidence type="ECO:0000259" key="12">
    <source>
        <dbReference type="Pfam" id="PF00742"/>
    </source>
</evidence>
<evidence type="ECO:0000256" key="7">
    <source>
        <dbReference type="ARBA" id="ARBA00022697"/>
    </source>
</evidence>
<dbReference type="Pfam" id="PF03447">
    <property type="entry name" value="NAD_binding_3"/>
    <property type="match status" value="1"/>
</dbReference>
<evidence type="ECO:0000256" key="6">
    <source>
        <dbReference type="ARBA" id="ARBA00022605"/>
    </source>
</evidence>
<evidence type="ECO:0000256" key="3">
    <source>
        <dbReference type="ARBA" id="ARBA00006753"/>
    </source>
</evidence>
<evidence type="ECO:0000256" key="2">
    <source>
        <dbReference type="ARBA" id="ARBA00005062"/>
    </source>
</evidence>
<dbReference type="Gene3D" id="3.40.50.720">
    <property type="entry name" value="NAD(P)-binding Rossmann-like Domain"/>
    <property type="match status" value="1"/>
</dbReference>
<dbReference type="InterPro" id="IPR019811">
    <property type="entry name" value="HDH_CS"/>
</dbReference>
<dbReference type="GO" id="GO:0050661">
    <property type="term" value="F:NADP binding"/>
    <property type="evidence" value="ECO:0007669"/>
    <property type="project" value="InterPro"/>
</dbReference>
<keyword evidence="8 10" id="KW-0560">Oxidoreductase</keyword>
<feature type="domain" description="Homoserine dehydrogenase catalytic" evidence="12">
    <location>
        <begin position="130"/>
        <end position="306"/>
    </location>
</feature>
<sequence length="407" mass="45090">MSGKSLTLGVFGFGCVGSGLYETLRQSNFKGANIKRFCIANPDKERSAPNALFTTEADELLNDPEIDVIVELIDNSEAAYQIVTKALRNGKAVVTANKKLLAEHLQELIALQDETGQPILYEGAAAASIPIIRNLEEYYDNDLLREVSGILNGSTNFILSAIEDGGTFDAALELAQKLGFAESDPTLDVDGWDAKFKLTILLAHAFGIVVEPSDIPHVGITRISPQVQRIANERRERVKLVGKCWREDKKVFAHVIPTFVTQEDELNQVENEVNGVVVEGAFSQRQFFRGKGAGSFPTAAAVLSDISALTYDYRYEYKKLNREKDFEFVNDHSIWVHVSGNNRDVLPLYAFEEVVNTFRSPEHSYVEGRIGLRNLINLSKEGNWSAVALSSAAVSQFEKQNNLELAN</sequence>
<gene>
    <name evidence="14" type="ORF">F8C67_02455</name>
</gene>
<dbReference type="UniPathway" id="UPA00051">
    <property type="reaction ID" value="UER00465"/>
</dbReference>